<dbReference type="Proteomes" id="UP000887565">
    <property type="component" value="Unplaced"/>
</dbReference>
<accession>A0A915JDU4</accession>
<evidence type="ECO:0000313" key="1">
    <source>
        <dbReference type="Proteomes" id="UP000887565"/>
    </source>
</evidence>
<keyword evidence="1" id="KW-1185">Reference proteome</keyword>
<organism evidence="1 2">
    <name type="scientific">Romanomermis culicivorax</name>
    <name type="common">Nematode worm</name>
    <dbReference type="NCBI Taxonomy" id="13658"/>
    <lineage>
        <taxon>Eukaryota</taxon>
        <taxon>Metazoa</taxon>
        <taxon>Ecdysozoa</taxon>
        <taxon>Nematoda</taxon>
        <taxon>Enoplea</taxon>
        <taxon>Dorylaimia</taxon>
        <taxon>Mermithida</taxon>
        <taxon>Mermithoidea</taxon>
        <taxon>Mermithidae</taxon>
        <taxon>Romanomermis</taxon>
    </lineage>
</organism>
<dbReference type="WBParaSite" id="nRc.2.0.1.t24655-RA">
    <property type="protein sequence ID" value="nRc.2.0.1.t24655-RA"/>
    <property type="gene ID" value="nRc.2.0.1.g24655"/>
</dbReference>
<proteinExistence type="predicted"/>
<reference evidence="2" key="1">
    <citation type="submission" date="2022-11" db="UniProtKB">
        <authorList>
            <consortium name="WormBaseParasite"/>
        </authorList>
    </citation>
    <scope>IDENTIFICATION</scope>
</reference>
<dbReference type="AlphaFoldDB" id="A0A915JDU4"/>
<name>A0A915JDU4_ROMCU</name>
<protein>
    <submittedName>
        <fullName evidence="2">Uncharacterized protein</fullName>
    </submittedName>
</protein>
<evidence type="ECO:0000313" key="2">
    <source>
        <dbReference type="WBParaSite" id="nRc.2.0.1.t24655-RA"/>
    </source>
</evidence>
<sequence>MLEERNFMELEQVCKFMPLAYHLAWPHSRAECDFETAQLINFKFLSSSSKDGHKAIKRFETLTPGLWYPMREDVHLTNYPMAYAPRNPFKIRPEFISNSFRERTLASDMPGYTLTYTPADELISKVPLNRPSTSQTVQAGGWGQVKTQLQAPAQGRHMAMTNCKLINISQQMPRAQ</sequence>